<evidence type="ECO:0000259" key="10">
    <source>
        <dbReference type="PROSITE" id="PS51194"/>
    </source>
</evidence>
<dbReference type="PANTHER" id="PTHR45626:SF17">
    <property type="entry name" value="HELICASE-LIKE TRANSCRIPTION FACTOR"/>
    <property type="match status" value="1"/>
</dbReference>
<evidence type="ECO:0000256" key="4">
    <source>
        <dbReference type="ARBA" id="ARBA00022801"/>
    </source>
</evidence>
<dbReference type="InterPro" id="IPR050628">
    <property type="entry name" value="SNF2_RAD54_helicase_TF"/>
</dbReference>
<dbReference type="SUPFAM" id="SSF57850">
    <property type="entry name" value="RING/U-box"/>
    <property type="match status" value="1"/>
</dbReference>
<dbReference type="SUPFAM" id="SSF52540">
    <property type="entry name" value="P-loop containing nucleoside triphosphate hydrolases"/>
    <property type="match status" value="1"/>
</dbReference>
<dbReference type="GO" id="GO:0005634">
    <property type="term" value="C:nucleus"/>
    <property type="evidence" value="ECO:0007669"/>
    <property type="project" value="TreeGrafter"/>
</dbReference>
<dbReference type="SMART" id="SM00184">
    <property type="entry name" value="RING"/>
    <property type="match status" value="1"/>
</dbReference>
<dbReference type="SMART" id="SM00490">
    <property type="entry name" value="HELICc"/>
    <property type="match status" value="1"/>
</dbReference>
<dbReference type="GO" id="GO:0005524">
    <property type="term" value="F:ATP binding"/>
    <property type="evidence" value="ECO:0007669"/>
    <property type="project" value="UniProtKB-KW"/>
</dbReference>
<keyword evidence="5 11" id="KW-0347">Helicase</keyword>
<evidence type="ECO:0000259" key="9">
    <source>
        <dbReference type="PROSITE" id="PS50089"/>
    </source>
</evidence>
<dbReference type="InterPro" id="IPR049730">
    <property type="entry name" value="SNF2/RAD54-like_C"/>
</dbReference>
<organism evidence="11 12">
    <name type="scientific">Handroanthus impetiginosus</name>
    <dbReference type="NCBI Taxonomy" id="429701"/>
    <lineage>
        <taxon>Eukaryota</taxon>
        <taxon>Viridiplantae</taxon>
        <taxon>Streptophyta</taxon>
        <taxon>Embryophyta</taxon>
        <taxon>Tracheophyta</taxon>
        <taxon>Spermatophyta</taxon>
        <taxon>Magnoliopsida</taxon>
        <taxon>eudicotyledons</taxon>
        <taxon>Gunneridae</taxon>
        <taxon>Pentapetalae</taxon>
        <taxon>asterids</taxon>
        <taxon>lamiids</taxon>
        <taxon>Lamiales</taxon>
        <taxon>Bignoniaceae</taxon>
        <taxon>Crescentiina</taxon>
        <taxon>Tabebuia alliance</taxon>
        <taxon>Handroanthus</taxon>
    </lineage>
</organism>
<dbReference type="Gene3D" id="3.30.40.10">
    <property type="entry name" value="Zinc/RING finger domain, C3HC4 (zinc finger)"/>
    <property type="match status" value="1"/>
</dbReference>
<dbReference type="PROSITE" id="PS51194">
    <property type="entry name" value="HELICASE_CTER"/>
    <property type="match status" value="1"/>
</dbReference>
<comment type="caution">
    <text evidence="11">The sequence shown here is derived from an EMBL/GenBank/DDBJ whole genome shotgun (WGS) entry which is preliminary data.</text>
</comment>
<evidence type="ECO:0000256" key="2">
    <source>
        <dbReference type="ARBA" id="ARBA00022741"/>
    </source>
</evidence>
<accession>A0A2G9I5J5</accession>
<keyword evidence="7" id="KW-0067">ATP-binding</keyword>
<dbReference type="Pfam" id="PF13639">
    <property type="entry name" value="zf-RING_2"/>
    <property type="match status" value="1"/>
</dbReference>
<evidence type="ECO:0000256" key="3">
    <source>
        <dbReference type="ARBA" id="ARBA00022771"/>
    </source>
</evidence>
<dbReference type="STRING" id="429701.A0A2G9I5J5"/>
<feature type="domain" description="Helicase C-terminal" evidence="10">
    <location>
        <begin position="189"/>
        <end position="348"/>
    </location>
</feature>
<dbReference type="PROSITE" id="PS50089">
    <property type="entry name" value="ZF_RING_2"/>
    <property type="match status" value="1"/>
</dbReference>
<protein>
    <submittedName>
        <fullName evidence="11">DNA helicase</fullName>
        <ecNumber evidence="11">3.6.4.12</ecNumber>
    </submittedName>
</protein>
<keyword evidence="4 11" id="KW-0378">Hydrolase</keyword>
<dbReference type="GO" id="GO:0006281">
    <property type="term" value="P:DNA repair"/>
    <property type="evidence" value="ECO:0007669"/>
    <property type="project" value="TreeGrafter"/>
</dbReference>
<dbReference type="EC" id="3.6.4.12" evidence="11"/>
<dbReference type="InterPro" id="IPR027417">
    <property type="entry name" value="P-loop_NTPase"/>
</dbReference>
<evidence type="ECO:0000313" key="12">
    <source>
        <dbReference type="Proteomes" id="UP000231279"/>
    </source>
</evidence>
<dbReference type="PANTHER" id="PTHR45626">
    <property type="entry name" value="TRANSCRIPTION TERMINATION FACTOR 2-RELATED"/>
    <property type="match status" value="1"/>
</dbReference>
<dbReference type="CDD" id="cd18793">
    <property type="entry name" value="SF2_C_SNF"/>
    <property type="match status" value="1"/>
</dbReference>
<name>A0A2G9I5J5_9LAMI</name>
<dbReference type="PROSITE" id="PS00518">
    <property type="entry name" value="ZF_RING_1"/>
    <property type="match status" value="1"/>
</dbReference>
<reference evidence="12" key="1">
    <citation type="journal article" date="2018" name="Gigascience">
        <title>Genome assembly of the Pink Ipe (Handroanthus impetiginosus, Bignoniaceae), a highly valued, ecologically keystone Neotropical timber forest tree.</title>
        <authorList>
            <person name="Silva-Junior O.B."/>
            <person name="Grattapaglia D."/>
            <person name="Novaes E."/>
            <person name="Collevatti R.G."/>
        </authorList>
    </citation>
    <scope>NUCLEOTIDE SEQUENCE [LARGE SCALE GENOMIC DNA]</scope>
    <source>
        <strain evidence="12">cv. UFG-1</strain>
    </source>
</reference>
<proteinExistence type="predicted"/>
<dbReference type="InterPro" id="IPR013083">
    <property type="entry name" value="Znf_RING/FYVE/PHD"/>
</dbReference>
<dbReference type="GO" id="GO:0008270">
    <property type="term" value="F:zinc ion binding"/>
    <property type="evidence" value="ECO:0007669"/>
    <property type="project" value="UniProtKB-KW"/>
</dbReference>
<gene>
    <name evidence="11" type="ORF">CDL12_02246</name>
</gene>
<evidence type="ECO:0000313" key="11">
    <source>
        <dbReference type="EMBL" id="PIN25016.1"/>
    </source>
</evidence>
<dbReference type="GO" id="GO:0016787">
    <property type="term" value="F:hydrolase activity"/>
    <property type="evidence" value="ECO:0007669"/>
    <property type="project" value="UniProtKB-KW"/>
</dbReference>
<dbReference type="InterPro" id="IPR001650">
    <property type="entry name" value="Helicase_C-like"/>
</dbReference>
<dbReference type="InterPro" id="IPR017907">
    <property type="entry name" value="Znf_RING_CS"/>
</dbReference>
<keyword evidence="12" id="KW-1185">Reference proteome</keyword>
<sequence>MASISLSRTKEKCLVSLPSKNIEIYRVILSKEEREEYDRMELDAKKLVEWYISDDSRMAINYSSILSILMRLRQMCTDLALCPADLRAVPPPCKIEDAKNNPRLLEKLLLVLEDGEDFDCPICLYPPTNIVITCCTHIFCWSCIWKTIKRGNNSCPMCRHRLSESDLFKAPSESSQATSSYTSSSKVTALLQLLSASRDQNPSVKSVIFSQFRKLLLLLEEPLKEAGFKFLRLDGSLNGITRANVIKRFGVPAPEGPTILLASLRASSAGINLTAASTVYLMEPSWNPGMEEQAMNRVNRIGQKEEVKIVRFIATNTIDERLLQLQERKKMLPTKASGRTRSKDQKEITREDLRALMNL</sequence>
<dbReference type="AlphaFoldDB" id="A0A2G9I5J5"/>
<evidence type="ECO:0000256" key="6">
    <source>
        <dbReference type="ARBA" id="ARBA00022833"/>
    </source>
</evidence>
<evidence type="ECO:0000256" key="8">
    <source>
        <dbReference type="PROSITE-ProRule" id="PRU00175"/>
    </source>
</evidence>
<keyword evidence="3 8" id="KW-0863">Zinc-finger</keyword>
<keyword evidence="2" id="KW-0547">Nucleotide-binding</keyword>
<evidence type="ECO:0000256" key="1">
    <source>
        <dbReference type="ARBA" id="ARBA00022723"/>
    </source>
</evidence>
<dbReference type="GO" id="GO:0003678">
    <property type="term" value="F:DNA helicase activity"/>
    <property type="evidence" value="ECO:0007669"/>
    <property type="project" value="UniProtKB-EC"/>
</dbReference>
<dbReference type="Pfam" id="PF00271">
    <property type="entry name" value="Helicase_C"/>
    <property type="match status" value="1"/>
</dbReference>
<dbReference type="Gene3D" id="3.40.50.300">
    <property type="entry name" value="P-loop containing nucleotide triphosphate hydrolases"/>
    <property type="match status" value="1"/>
</dbReference>
<keyword evidence="6" id="KW-0862">Zinc</keyword>
<keyword evidence="1" id="KW-0479">Metal-binding</keyword>
<dbReference type="EMBL" id="NKXS01000323">
    <property type="protein sequence ID" value="PIN25016.1"/>
    <property type="molecule type" value="Genomic_DNA"/>
</dbReference>
<feature type="domain" description="RING-type" evidence="9">
    <location>
        <begin position="120"/>
        <end position="159"/>
    </location>
</feature>
<dbReference type="InterPro" id="IPR001841">
    <property type="entry name" value="Znf_RING"/>
</dbReference>
<evidence type="ECO:0000256" key="5">
    <source>
        <dbReference type="ARBA" id="ARBA00022806"/>
    </source>
</evidence>
<dbReference type="Proteomes" id="UP000231279">
    <property type="component" value="Unassembled WGS sequence"/>
</dbReference>
<dbReference type="OrthoDB" id="448448at2759"/>
<evidence type="ECO:0000256" key="7">
    <source>
        <dbReference type="ARBA" id="ARBA00022840"/>
    </source>
</evidence>